<protein>
    <recommendedName>
        <fullName evidence="2">Ribbon-helix-helix protein RHH domain-containing protein</fullName>
    </recommendedName>
</protein>
<dbReference type="InterPro" id="IPR013321">
    <property type="entry name" value="Arc_rbn_hlx_hlx"/>
</dbReference>
<dbReference type="GO" id="GO:0006355">
    <property type="term" value="P:regulation of DNA-templated transcription"/>
    <property type="evidence" value="ECO:0007669"/>
    <property type="project" value="InterPro"/>
</dbReference>
<reference evidence="3 4" key="1">
    <citation type="submission" date="2006-02" db="EMBL/GenBank/DDBJ databases">
        <authorList>
            <person name="Pinhassi J."/>
            <person name="Pedros-Alio C."/>
            <person name="Ferriera S."/>
            <person name="Johnson J."/>
            <person name="Kravitz S."/>
            <person name="Halpern A."/>
            <person name="Remington K."/>
            <person name="Beeson K."/>
            <person name="Tran B."/>
            <person name="Rogers Y.-H."/>
            <person name="Friedman R."/>
            <person name="Venter J.C."/>
        </authorList>
    </citation>
    <scope>NUCLEOTIDE SEQUENCE [LARGE SCALE GENOMIC DNA]</scope>
    <source>
        <strain evidence="3 4">MED297</strain>
    </source>
</reference>
<dbReference type="Proteomes" id="UP000005953">
    <property type="component" value="Unassembled WGS sequence"/>
</dbReference>
<evidence type="ECO:0000313" key="4">
    <source>
        <dbReference type="Proteomes" id="UP000005953"/>
    </source>
</evidence>
<organism evidence="3 4">
    <name type="scientific">Reinekea blandensis MED297</name>
    <dbReference type="NCBI Taxonomy" id="314283"/>
    <lineage>
        <taxon>Bacteria</taxon>
        <taxon>Pseudomonadati</taxon>
        <taxon>Pseudomonadota</taxon>
        <taxon>Gammaproteobacteria</taxon>
        <taxon>Oceanospirillales</taxon>
        <taxon>Saccharospirillaceae</taxon>
        <taxon>Reinekea</taxon>
    </lineage>
</organism>
<sequence>MIIEDSVMLQLYLDRTQKEWFQKICREDDVTMSQQVRRLIKQFLSEQGIDPPYPELPNPYVREPRHR</sequence>
<name>A4BDT7_9GAMM</name>
<evidence type="ECO:0000259" key="2">
    <source>
        <dbReference type="Pfam" id="PF19839"/>
    </source>
</evidence>
<gene>
    <name evidence="3" type="ORF">MED297_16094</name>
</gene>
<proteinExistence type="predicted"/>
<dbReference type="Gene3D" id="1.10.1220.10">
    <property type="entry name" value="Met repressor-like"/>
    <property type="match status" value="1"/>
</dbReference>
<keyword evidence="4" id="KW-1185">Reference proteome</keyword>
<dbReference type="InterPro" id="IPR010985">
    <property type="entry name" value="Ribbon_hlx_hlx"/>
</dbReference>
<feature type="domain" description="Ribbon-helix-helix protein RHH" evidence="2">
    <location>
        <begin position="9"/>
        <end position="48"/>
    </location>
</feature>
<comment type="caution">
    <text evidence="3">The sequence shown here is derived from an EMBL/GenBank/DDBJ whole genome shotgun (WGS) entry which is preliminary data.</text>
</comment>
<dbReference type="InterPro" id="IPR045559">
    <property type="entry name" value="RHH_9"/>
</dbReference>
<dbReference type="AlphaFoldDB" id="A4BDT7"/>
<feature type="region of interest" description="Disordered" evidence="1">
    <location>
        <begin position="48"/>
        <end position="67"/>
    </location>
</feature>
<evidence type="ECO:0000256" key="1">
    <source>
        <dbReference type="SAM" id="MobiDB-lite"/>
    </source>
</evidence>
<evidence type="ECO:0000313" key="3">
    <source>
        <dbReference type="EMBL" id="EAR09696.1"/>
    </source>
</evidence>
<dbReference type="HOGENOM" id="CLU_2809409_0_0_6"/>
<accession>A4BDT7</accession>
<dbReference type="Pfam" id="PF19839">
    <property type="entry name" value="RHH_9"/>
    <property type="match status" value="1"/>
</dbReference>
<dbReference type="EMBL" id="AAOE01000008">
    <property type="protein sequence ID" value="EAR09696.1"/>
    <property type="molecule type" value="Genomic_DNA"/>
</dbReference>
<dbReference type="SUPFAM" id="SSF47598">
    <property type="entry name" value="Ribbon-helix-helix"/>
    <property type="match status" value="1"/>
</dbReference>